<accession>A0A815TFF3</accession>
<dbReference type="PANTHER" id="PTHR12967">
    <property type="entry name" value="PROTEIN SHQ1 HOMOLOG"/>
    <property type="match status" value="1"/>
</dbReference>
<gene>
    <name evidence="4" type="ORF">XAT740_LOCUS40030</name>
</gene>
<dbReference type="InterPro" id="IPR048696">
    <property type="entry name" value="SHQ1-like_CS"/>
</dbReference>
<evidence type="ECO:0000313" key="4">
    <source>
        <dbReference type="EMBL" id="CAF1507637.1"/>
    </source>
</evidence>
<organism evidence="4 5">
    <name type="scientific">Adineta ricciae</name>
    <name type="common">Rotifer</name>
    <dbReference type="NCBI Taxonomy" id="249248"/>
    <lineage>
        <taxon>Eukaryota</taxon>
        <taxon>Metazoa</taxon>
        <taxon>Spiralia</taxon>
        <taxon>Gnathifera</taxon>
        <taxon>Rotifera</taxon>
        <taxon>Eurotatoria</taxon>
        <taxon>Bdelloidea</taxon>
        <taxon>Adinetida</taxon>
        <taxon>Adinetidae</taxon>
        <taxon>Adineta</taxon>
    </lineage>
</organism>
<dbReference type="InterPro" id="IPR039742">
    <property type="entry name" value="Shq1"/>
</dbReference>
<dbReference type="PROSITE" id="PS51203">
    <property type="entry name" value="CS"/>
    <property type="match status" value="1"/>
</dbReference>
<protein>
    <recommendedName>
        <fullName evidence="2">Protein SHQ1 homolog</fullName>
    </recommendedName>
</protein>
<proteinExistence type="inferred from homology"/>
<dbReference type="GO" id="GO:0005737">
    <property type="term" value="C:cytoplasm"/>
    <property type="evidence" value="ECO:0007669"/>
    <property type="project" value="TreeGrafter"/>
</dbReference>
<comment type="caution">
    <text evidence="4">The sequence shown here is derived from an EMBL/GenBank/DDBJ whole genome shotgun (WGS) entry which is preliminary data.</text>
</comment>
<feature type="domain" description="CS" evidence="3">
    <location>
        <begin position="1"/>
        <end position="99"/>
    </location>
</feature>
<dbReference type="InterPro" id="IPR007009">
    <property type="entry name" value="Shq1_C"/>
</dbReference>
<comment type="similarity">
    <text evidence="1">Belongs to the SHQ1 family.</text>
</comment>
<evidence type="ECO:0000313" key="5">
    <source>
        <dbReference type="Proteomes" id="UP000663828"/>
    </source>
</evidence>
<reference evidence="4" key="1">
    <citation type="submission" date="2021-02" db="EMBL/GenBank/DDBJ databases">
        <authorList>
            <person name="Nowell W R."/>
        </authorList>
    </citation>
    <scope>NUCLEOTIDE SEQUENCE</scope>
</reference>
<dbReference type="Pfam" id="PF04925">
    <property type="entry name" value="SHQ1"/>
    <property type="match status" value="1"/>
</dbReference>
<evidence type="ECO:0000259" key="3">
    <source>
        <dbReference type="PROSITE" id="PS51203"/>
    </source>
</evidence>
<dbReference type="AlphaFoldDB" id="A0A815TFF3"/>
<dbReference type="Proteomes" id="UP000663828">
    <property type="component" value="Unassembled WGS sequence"/>
</dbReference>
<dbReference type="Gene3D" id="2.60.40.790">
    <property type="match status" value="1"/>
</dbReference>
<name>A0A815TFF3_ADIRI</name>
<dbReference type="GO" id="GO:0000493">
    <property type="term" value="P:box H/ACA snoRNP assembly"/>
    <property type="evidence" value="ECO:0007669"/>
    <property type="project" value="InterPro"/>
</dbReference>
<sequence length="453" mass="53225">MLIPRFSLSQSATHLSITIRCPYVKFSSSTSNDEQNGVEVDFPSPDEFYFACKPYYLHLYLPGRVIVKDVPNYTYDIDTSSFCFTYEKETKDEYFENLDMITKLLHKNKKIVPNAVEEIGDESDDEPEEDEDEPLWNQMRQLEIDGSNKIFSSFVHFECFLDQPKETLISTYSYGFNHQYKDIFTNFDSEYSLIFDNQSPDTFPTSSIRSRRLEKEQSDFNVEHYLVDKYELTDEELFHYKLTIDDELNDQDRDDLKNLKYKQFLIDEPVSIYLGLIDLLYAFAYDQRITQGESCCESSWNIHKLSSTLSWFDTFTDLPSVLIACCRRTLTYPLIRSFKLAKKCLSDVIEILSSGKRAILQCLLQIRRIFLDEEHRYLLNTLYLNDYCLWIQTDCQSKWLESLIEAMKHTIASDLDEDDLGLDFDKQTFSWKVILHESSDSDDISSDDNDENC</sequence>
<keyword evidence="5" id="KW-1185">Reference proteome</keyword>
<evidence type="ECO:0000256" key="2">
    <source>
        <dbReference type="ARBA" id="ARBA00013750"/>
    </source>
</evidence>
<dbReference type="GO" id="GO:0051082">
    <property type="term" value="F:unfolded protein binding"/>
    <property type="evidence" value="ECO:0007669"/>
    <property type="project" value="TreeGrafter"/>
</dbReference>
<dbReference type="InterPro" id="IPR008978">
    <property type="entry name" value="HSP20-like_chaperone"/>
</dbReference>
<dbReference type="InterPro" id="IPR007052">
    <property type="entry name" value="CS_dom"/>
</dbReference>
<dbReference type="EMBL" id="CAJNOR010004506">
    <property type="protein sequence ID" value="CAF1507637.1"/>
    <property type="molecule type" value="Genomic_DNA"/>
</dbReference>
<dbReference type="GO" id="GO:0005654">
    <property type="term" value="C:nucleoplasm"/>
    <property type="evidence" value="ECO:0007669"/>
    <property type="project" value="TreeGrafter"/>
</dbReference>
<dbReference type="PANTHER" id="PTHR12967:SF0">
    <property type="entry name" value="PROTEIN SHQ1 HOMOLOG"/>
    <property type="match status" value="1"/>
</dbReference>
<dbReference type="Pfam" id="PF21413">
    <property type="entry name" value="SHQ1-like_CS"/>
    <property type="match status" value="1"/>
</dbReference>
<evidence type="ECO:0000256" key="1">
    <source>
        <dbReference type="ARBA" id="ARBA00005607"/>
    </source>
</evidence>